<dbReference type="NCBIfam" id="TIGR01575">
    <property type="entry name" value="rimI"/>
    <property type="match status" value="1"/>
</dbReference>
<comment type="subcellular location">
    <subcellularLocation>
        <location evidence="3">Cytoplasm</location>
    </subcellularLocation>
</comment>
<dbReference type="EC" id="2.3.1.266" evidence="3"/>
<dbReference type="InterPro" id="IPR016181">
    <property type="entry name" value="Acyl_CoA_acyltransferase"/>
</dbReference>
<sequence>MTVRKMTTDDIPEVAQIEKQCFHQPWSAEEILRTYQSVTSLFTVAEEGRKVVGYVGMYLVPDEGYIINVAVSPLFRKKGVATQLIAQILEDAKEEGVQNVSLEVRKSNQEAIRLYEKIGFESVGIRKNFYELPPEDAIIMWKYGI</sequence>
<organism evidence="5 6">
    <name type="scientific">Parasporobacterium paucivorans DSM 15970</name>
    <dbReference type="NCBI Taxonomy" id="1122934"/>
    <lineage>
        <taxon>Bacteria</taxon>
        <taxon>Bacillati</taxon>
        <taxon>Bacillota</taxon>
        <taxon>Clostridia</taxon>
        <taxon>Lachnospirales</taxon>
        <taxon>Lachnospiraceae</taxon>
        <taxon>Parasporobacterium</taxon>
    </lineage>
</organism>
<dbReference type="InterPro" id="IPR000182">
    <property type="entry name" value="GNAT_dom"/>
</dbReference>
<comment type="function">
    <text evidence="3">Acetylates the N-terminal alanine of ribosomal protein bS18.</text>
</comment>
<dbReference type="STRING" id="1122934.SAMN02745691_02233"/>
<dbReference type="CDD" id="cd04301">
    <property type="entry name" value="NAT_SF"/>
    <property type="match status" value="1"/>
</dbReference>
<dbReference type="InterPro" id="IPR017255">
    <property type="entry name" value="AcTrfase_GNAT_prd"/>
</dbReference>
<evidence type="ECO:0000256" key="2">
    <source>
        <dbReference type="ARBA" id="ARBA00023315"/>
    </source>
</evidence>
<dbReference type="Proteomes" id="UP000184342">
    <property type="component" value="Unassembled WGS sequence"/>
</dbReference>
<evidence type="ECO:0000256" key="3">
    <source>
        <dbReference type="RuleBase" id="RU363094"/>
    </source>
</evidence>
<feature type="domain" description="N-acetyltransferase" evidence="4">
    <location>
        <begin position="1"/>
        <end position="145"/>
    </location>
</feature>
<comment type="catalytic activity">
    <reaction evidence="3">
        <text>N-terminal L-alanyl-[ribosomal protein bS18] + acetyl-CoA = N-terminal N(alpha)-acetyl-L-alanyl-[ribosomal protein bS18] + CoA + H(+)</text>
        <dbReference type="Rhea" id="RHEA:43756"/>
        <dbReference type="Rhea" id="RHEA-COMP:10676"/>
        <dbReference type="Rhea" id="RHEA-COMP:10677"/>
        <dbReference type="ChEBI" id="CHEBI:15378"/>
        <dbReference type="ChEBI" id="CHEBI:57287"/>
        <dbReference type="ChEBI" id="CHEBI:57288"/>
        <dbReference type="ChEBI" id="CHEBI:64718"/>
        <dbReference type="ChEBI" id="CHEBI:83683"/>
        <dbReference type="EC" id="2.3.1.266"/>
    </reaction>
</comment>
<accession>A0A1M6KNS1</accession>
<evidence type="ECO:0000259" key="4">
    <source>
        <dbReference type="PROSITE" id="PS51186"/>
    </source>
</evidence>
<keyword evidence="6" id="KW-1185">Reference proteome</keyword>
<keyword evidence="1 5" id="KW-0808">Transferase</keyword>
<dbReference type="InterPro" id="IPR050832">
    <property type="entry name" value="Bact_Acetyltransf"/>
</dbReference>
<keyword evidence="2" id="KW-0012">Acyltransferase</keyword>
<comment type="similarity">
    <text evidence="3">Belongs to the acetyltransferase family. RimI subfamily.</text>
</comment>
<dbReference type="SUPFAM" id="SSF55729">
    <property type="entry name" value="Acyl-CoA N-acyltransferases (Nat)"/>
    <property type="match status" value="1"/>
</dbReference>
<dbReference type="Pfam" id="PF00583">
    <property type="entry name" value="Acetyltransf_1"/>
    <property type="match status" value="1"/>
</dbReference>
<dbReference type="PANTHER" id="PTHR43877">
    <property type="entry name" value="AMINOALKYLPHOSPHONATE N-ACETYLTRANSFERASE-RELATED-RELATED"/>
    <property type="match status" value="1"/>
</dbReference>
<dbReference type="InterPro" id="IPR006464">
    <property type="entry name" value="AcTrfase_RimI/Ard1"/>
</dbReference>
<dbReference type="AlphaFoldDB" id="A0A1M6KNS1"/>
<evidence type="ECO:0000313" key="5">
    <source>
        <dbReference type="EMBL" id="SHJ60550.1"/>
    </source>
</evidence>
<proteinExistence type="inferred from homology"/>
<protein>
    <recommendedName>
        <fullName evidence="3">[Ribosomal protein bS18]-alanine N-acetyltransferase</fullName>
        <ecNumber evidence="3">2.3.1.266</ecNumber>
    </recommendedName>
</protein>
<dbReference type="GO" id="GO:0005737">
    <property type="term" value="C:cytoplasm"/>
    <property type="evidence" value="ECO:0007669"/>
    <property type="project" value="UniProtKB-SubCell"/>
</dbReference>
<evidence type="ECO:0000313" key="6">
    <source>
        <dbReference type="Proteomes" id="UP000184342"/>
    </source>
</evidence>
<reference evidence="5 6" key="1">
    <citation type="submission" date="2016-11" db="EMBL/GenBank/DDBJ databases">
        <authorList>
            <person name="Jaros S."/>
            <person name="Januszkiewicz K."/>
            <person name="Wedrychowicz H."/>
        </authorList>
    </citation>
    <scope>NUCLEOTIDE SEQUENCE [LARGE SCALE GENOMIC DNA]</scope>
    <source>
        <strain evidence="5 6">DSM 15970</strain>
    </source>
</reference>
<dbReference type="Gene3D" id="3.40.630.30">
    <property type="match status" value="1"/>
</dbReference>
<keyword evidence="3" id="KW-0963">Cytoplasm</keyword>
<evidence type="ECO:0000256" key="1">
    <source>
        <dbReference type="ARBA" id="ARBA00022679"/>
    </source>
</evidence>
<dbReference type="PANTHER" id="PTHR43877:SF2">
    <property type="entry name" value="AMINOALKYLPHOSPHONATE N-ACETYLTRANSFERASE-RELATED"/>
    <property type="match status" value="1"/>
</dbReference>
<dbReference type="GO" id="GO:0008999">
    <property type="term" value="F:protein-N-terminal-alanine acetyltransferase activity"/>
    <property type="evidence" value="ECO:0007669"/>
    <property type="project" value="UniProtKB-EC"/>
</dbReference>
<dbReference type="PROSITE" id="PS51186">
    <property type="entry name" value="GNAT"/>
    <property type="match status" value="1"/>
</dbReference>
<gene>
    <name evidence="5" type="ORF">SAMN02745691_02233</name>
</gene>
<name>A0A1M6KNS1_9FIRM</name>
<dbReference type="RefSeq" id="WP_242941695.1">
    <property type="nucleotide sequence ID" value="NZ_FQYT01000028.1"/>
</dbReference>
<dbReference type="PIRSF" id="PIRSF037663">
    <property type="entry name" value="Acetyltransf_GNAT_prd"/>
    <property type="match status" value="1"/>
</dbReference>
<dbReference type="EMBL" id="FQYT01000028">
    <property type="protein sequence ID" value="SHJ60550.1"/>
    <property type="molecule type" value="Genomic_DNA"/>
</dbReference>